<comment type="caution">
    <text evidence="2">The sequence shown here is derived from an EMBL/GenBank/DDBJ whole genome shotgun (WGS) entry which is preliminary data.</text>
</comment>
<name>A0ABQ9H2K8_9NEOP</name>
<feature type="region of interest" description="Disordered" evidence="1">
    <location>
        <begin position="296"/>
        <end position="332"/>
    </location>
</feature>
<evidence type="ECO:0000313" key="3">
    <source>
        <dbReference type="Proteomes" id="UP001159363"/>
    </source>
</evidence>
<dbReference type="Proteomes" id="UP001159363">
    <property type="component" value="Chromosome 6"/>
</dbReference>
<evidence type="ECO:0000313" key="2">
    <source>
        <dbReference type="EMBL" id="KAJ8878524.1"/>
    </source>
</evidence>
<evidence type="ECO:0000256" key="1">
    <source>
        <dbReference type="SAM" id="MobiDB-lite"/>
    </source>
</evidence>
<protein>
    <submittedName>
        <fullName evidence="2">Uncharacterized protein</fullName>
    </submittedName>
</protein>
<dbReference type="EMBL" id="JARBHB010000007">
    <property type="protein sequence ID" value="KAJ8878524.1"/>
    <property type="molecule type" value="Genomic_DNA"/>
</dbReference>
<keyword evidence="3" id="KW-1185">Reference proteome</keyword>
<organism evidence="2 3">
    <name type="scientific">Dryococelus australis</name>
    <dbReference type="NCBI Taxonomy" id="614101"/>
    <lineage>
        <taxon>Eukaryota</taxon>
        <taxon>Metazoa</taxon>
        <taxon>Ecdysozoa</taxon>
        <taxon>Arthropoda</taxon>
        <taxon>Hexapoda</taxon>
        <taxon>Insecta</taxon>
        <taxon>Pterygota</taxon>
        <taxon>Neoptera</taxon>
        <taxon>Polyneoptera</taxon>
        <taxon>Phasmatodea</taxon>
        <taxon>Verophasmatodea</taxon>
        <taxon>Anareolatae</taxon>
        <taxon>Phasmatidae</taxon>
        <taxon>Eurycanthinae</taxon>
        <taxon>Dryococelus</taxon>
    </lineage>
</organism>
<dbReference type="PROSITE" id="PS51257">
    <property type="entry name" value="PROKAR_LIPOPROTEIN"/>
    <property type="match status" value="1"/>
</dbReference>
<gene>
    <name evidence="2" type="ORF">PR048_019102</name>
</gene>
<sequence length="682" mass="75562">MKEIEKKKVGLKMFVGAVFVVSCRAVLVVAICPLHPLVYAHGAVNTRHKQQEPVTRVEPGETECTAATHERAAVHHVTGNHCRLWLKSALAGRRSGVYACGVLSLYYGCRQGTSSPAAIPSAVSARFPRASTNAEWGMKSALRAFRNSLNDRLGRPATSQIIASSLEALRGSLHCYCRHSSSQIVFVLPESWETGSFDIVIWYIFLTVCSSCERVSFRAPPESSRRLPSLSETSRSLPVVQPHRSHLKYIGRKSGRGVIDSPASPCAEDSGALPVVEFATKVGHASQPVVRKAEIQDENISEGSRRTEYSGALTHAEESEYPRENPPTSGIVWHDSHMRKLGMTRPGIETGSPWWEASRLIAQPPCPIYILWNSRRADLAARDCASTGNPLSLTKAAITVLRKSRLKPRPQSSAALPTVSHVFNGSSPVDRPRQENWRRSYERENFAVRRSWNCFAGVISTTPRASARYCFTPRTLEISNSVLRLPILRTGSFSTARFYPSEHFVLHLSPDLPWRSRLVRRRTGVREALGSSPGREYRRLPLSVSYARLHHRGSKLDRRSHRECSIIRVQNWTEDRDEVRFEPPKLSVPKLHPRSAAIVEKCSLTAYNGIHMTIGRPLKLYDDKGEGAFGPCKKVASKAALAAGVSQFAGISLKELGMKVVARISRQESAGKSQSARVSGQE</sequence>
<proteinExistence type="predicted"/>
<accession>A0ABQ9H2K8</accession>
<reference evidence="2 3" key="1">
    <citation type="submission" date="2023-02" db="EMBL/GenBank/DDBJ databases">
        <title>LHISI_Scaffold_Assembly.</title>
        <authorList>
            <person name="Stuart O.P."/>
            <person name="Cleave R."/>
            <person name="Magrath M.J.L."/>
            <person name="Mikheyev A.S."/>
        </authorList>
    </citation>
    <scope>NUCLEOTIDE SEQUENCE [LARGE SCALE GENOMIC DNA]</scope>
    <source>
        <strain evidence="2">Daus_M_001</strain>
        <tissue evidence="2">Leg muscle</tissue>
    </source>
</reference>